<accession>A0ABX0F3B7</accession>
<evidence type="ECO:0000313" key="1">
    <source>
        <dbReference type="EMBL" id="NGZ74975.1"/>
    </source>
</evidence>
<evidence type="ECO:0000313" key="2">
    <source>
        <dbReference type="Proteomes" id="UP000800303"/>
    </source>
</evidence>
<organism evidence="1 2">
    <name type="scientific">Saccharibacillus alkalitolerans</name>
    <dbReference type="NCBI Taxonomy" id="2705290"/>
    <lineage>
        <taxon>Bacteria</taxon>
        <taxon>Bacillati</taxon>
        <taxon>Bacillota</taxon>
        <taxon>Bacilli</taxon>
        <taxon>Bacillales</taxon>
        <taxon>Paenibacillaceae</taxon>
        <taxon>Saccharibacillus</taxon>
    </lineage>
</organism>
<proteinExistence type="predicted"/>
<protein>
    <submittedName>
        <fullName evidence="1">Uncharacterized protein</fullName>
    </submittedName>
</protein>
<reference evidence="1 2" key="1">
    <citation type="submission" date="2020-01" db="EMBL/GenBank/DDBJ databases">
        <title>Polyphasic characterisation and genomic insights into a novel alkali tolerant bacterium VR-M41.</title>
        <authorList>
            <person name="Vemuluri V.R."/>
        </authorList>
    </citation>
    <scope>NUCLEOTIDE SEQUENCE [LARGE SCALE GENOMIC DNA]</scope>
    <source>
        <strain evidence="1 2">VR-M41</strain>
    </source>
</reference>
<comment type="caution">
    <text evidence="1">The sequence shown here is derived from an EMBL/GenBank/DDBJ whole genome shotgun (WGS) entry which is preliminary data.</text>
</comment>
<sequence>MATTSGSAQDILTQPFTLQQIKSLQENNRITAVIPVGLDEISNLGPEELADHLSMKLTDSDLLTDVQYERAGVEDGETVLLQVSGDVTTLLEALDLFADYADGEEAADEEELD</sequence>
<name>A0ABX0F3B7_9BACL</name>
<dbReference type="Proteomes" id="UP000800303">
    <property type="component" value="Unassembled WGS sequence"/>
</dbReference>
<keyword evidence="2" id="KW-1185">Reference proteome</keyword>
<gene>
    <name evidence="1" type="ORF">GYN08_06570</name>
</gene>
<dbReference type="EMBL" id="JAAFGS010000002">
    <property type="protein sequence ID" value="NGZ74975.1"/>
    <property type="molecule type" value="Genomic_DNA"/>
</dbReference>
<dbReference type="RefSeq" id="WP_166273299.1">
    <property type="nucleotide sequence ID" value="NZ_JAAFGS010000002.1"/>
</dbReference>